<evidence type="ECO:0000256" key="1">
    <source>
        <dbReference type="ARBA" id="ARBA00021948"/>
    </source>
</evidence>
<dbReference type="Proteomes" id="UP000612808">
    <property type="component" value="Unassembled WGS sequence"/>
</dbReference>
<keyword evidence="3" id="KW-1185">Reference proteome</keyword>
<accession>A0A8J3J1C7</accession>
<dbReference type="Pfam" id="PF04029">
    <property type="entry name" value="2-ph_phosp"/>
    <property type="match status" value="1"/>
</dbReference>
<gene>
    <name evidence="2" type="ORF">Aru02nite_48650</name>
</gene>
<reference evidence="2" key="1">
    <citation type="submission" date="2021-01" db="EMBL/GenBank/DDBJ databases">
        <title>Whole genome shotgun sequence of Actinocatenispora rupis NBRC 107355.</title>
        <authorList>
            <person name="Komaki H."/>
            <person name="Tamura T."/>
        </authorList>
    </citation>
    <scope>NUCLEOTIDE SEQUENCE</scope>
    <source>
        <strain evidence="2">NBRC 107355</strain>
    </source>
</reference>
<comment type="caution">
    <text evidence="2">The sequence shown here is derived from an EMBL/GenBank/DDBJ whole genome shotgun (WGS) entry which is preliminary data.</text>
</comment>
<name>A0A8J3J1C7_9ACTN</name>
<dbReference type="InterPro" id="IPR005238">
    <property type="entry name" value="ComB-like"/>
</dbReference>
<dbReference type="EMBL" id="BOMB01000028">
    <property type="protein sequence ID" value="GID13976.1"/>
    <property type="molecule type" value="Genomic_DNA"/>
</dbReference>
<organism evidence="2 3">
    <name type="scientific">Actinocatenispora rupis</name>
    <dbReference type="NCBI Taxonomy" id="519421"/>
    <lineage>
        <taxon>Bacteria</taxon>
        <taxon>Bacillati</taxon>
        <taxon>Actinomycetota</taxon>
        <taxon>Actinomycetes</taxon>
        <taxon>Micromonosporales</taxon>
        <taxon>Micromonosporaceae</taxon>
        <taxon>Actinocatenispora</taxon>
    </lineage>
</organism>
<dbReference type="GO" id="GO:0000287">
    <property type="term" value="F:magnesium ion binding"/>
    <property type="evidence" value="ECO:0007669"/>
    <property type="project" value="InterPro"/>
</dbReference>
<evidence type="ECO:0000313" key="3">
    <source>
        <dbReference type="Proteomes" id="UP000612808"/>
    </source>
</evidence>
<dbReference type="AlphaFoldDB" id="A0A8J3J1C7"/>
<dbReference type="GO" id="GO:0050532">
    <property type="term" value="F:2-phosphosulfolactate phosphatase activity"/>
    <property type="evidence" value="ECO:0007669"/>
    <property type="project" value="InterPro"/>
</dbReference>
<protein>
    <recommendedName>
        <fullName evidence="1">Probable 2-phosphosulfolactate phosphatase</fullName>
    </recommendedName>
</protein>
<proteinExistence type="predicted"/>
<dbReference type="RefSeq" id="WP_203661506.1">
    <property type="nucleotide sequence ID" value="NZ_BAAAZM010000014.1"/>
</dbReference>
<dbReference type="InterPro" id="IPR036702">
    <property type="entry name" value="ComB-like_sf"/>
</dbReference>
<dbReference type="SUPFAM" id="SSF142823">
    <property type="entry name" value="ComB-like"/>
    <property type="match status" value="1"/>
</dbReference>
<evidence type="ECO:0000313" key="2">
    <source>
        <dbReference type="EMBL" id="GID13976.1"/>
    </source>
</evidence>
<sequence length="256" mass="26227">MAAESVFSQPGAGVRFEWGLAGAAELSRVCAVLVVVDVLSFTTSVTIAVERGIRVHPFPWNDQAEQYAQRLGAVVAAGRSATTPDRPWSLSPAALRRAPVVPDLVLPSPNGATICAAAQASGIPVVAGCLRNARAVADLLRSDGYGTPEVPIGVVAAGERWPDGALRPCVEDLLGAAEILDGLTAGVLSVEAATAVSVLSGVPDVPAAVRGSSSGRELIDRGFGLDVELAVERNVSTEVPVLRSGAFAGGRHLVLP</sequence>
<dbReference type="Gene3D" id="3.90.1560.10">
    <property type="entry name" value="ComB-like"/>
    <property type="match status" value="1"/>
</dbReference>